<accession>A0ABV8RGG4</accession>
<evidence type="ECO:0000256" key="7">
    <source>
        <dbReference type="ARBA" id="ARBA00022842"/>
    </source>
</evidence>
<evidence type="ECO:0000256" key="1">
    <source>
        <dbReference type="ARBA" id="ARBA00001946"/>
    </source>
</evidence>
<keyword evidence="7" id="KW-0460">Magnesium</keyword>
<dbReference type="SUPFAM" id="SSF81891">
    <property type="entry name" value="Poly A polymerase C-terminal region-like"/>
    <property type="match status" value="1"/>
</dbReference>
<dbReference type="RefSeq" id="WP_381422897.1">
    <property type="nucleotide sequence ID" value="NZ_JBHSDH010000013.1"/>
</dbReference>
<comment type="similarity">
    <text evidence="8">Belongs to the tRNA nucleotidyltransferase/poly(A) polymerase family.</text>
</comment>
<dbReference type="InterPro" id="IPR050264">
    <property type="entry name" value="Bact_CCA-adding_enz_type3_sf"/>
</dbReference>
<evidence type="ECO:0000259" key="9">
    <source>
        <dbReference type="Pfam" id="PF01743"/>
    </source>
</evidence>
<gene>
    <name evidence="11" type="ORF">ACFOWX_07785</name>
</gene>
<dbReference type="SUPFAM" id="SSF81301">
    <property type="entry name" value="Nucleotidyltransferase"/>
    <property type="match status" value="1"/>
</dbReference>
<dbReference type="InterPro" id="IPR002646">
    <property type="entry name" value="PolA_pol_head_dom"/>
</dbReference>
<dbReference type="Gene3D" id="3.30.460.10">
    <property type="entry name" value="Beta Polymerase, domain 2"/>
    <property type="match status" value="1"/>
</dbReference>
<sequence length="407" mass="44929">MTQMPDAEWLHSPGLARVIAALKSNDGPPRLVGGAVRDNLLGFSVTDIDLATPLVPQDVMGRLEADRIKAIPTGIDHGTVTAVADGHSFEITTLRRDVSTDGRRATVAFSTDWQEDAARRDFTLNALYADPVTREIFDYFGGLEDLKNRHLRFIGSAAQRIAEDHLRILRYFRFLARFGGGQVNDEALAACSAAAAKMMALSRERIASELIKIMDLPDPVQSVTLMAEHGIFMPFLPEYDRMAPNRLQRLIQREVHVGQRTSATTRLLCLLPIDAQVADKAAMRLKLSNRMRKEIAARMKGSEITASTIRAFAYRTDLLSARDAAILFAPDEELPAALRQLADWQIPVFPVKGGDIIAKGLIAGPVVARTMEEIRAAWIEHAFPDGDALDRLVDQRVEAALLASKKE</sequence>
<dbReference type="InterPro" id="IPR032828">
    <property type="entry name" value="PolyA_RNA-bd"/>
</dbReference>
<keyword evidence="12" id="KW-1185">Reference proteome</keyword>
<dbReference type="PANTHER" id="PTHR46173">
    <property type="entry name" value="CCA TRNA NUCLEOTIDYLTRANSFERASE 1, MITOCHONDRIAL"/>
    <property type="match status" value="1"/>
</dbReference>
<evidence type="ECO:0000259" key="10">
    <source>
        <dbReference type="Pfam" id="PF12627"/>
    </source>
</evidence>
<evidence type="ECO:0000313" key="12">
    <source>
        <dbReference type="Proteomes" id="UP001595887"/>
    </source>
</evidence>
<keyword evidence="2 8" id="KW-0808">Transferase</keyword>
<comment type="cofactor">
    <cofactor evidence="1">
        <name>Mg(2+)</name>
        <dbReference type="ChEBI" id="CHEBI:18420"/>
    </cofactor>
</comment>
<evidence type="ECO:0000313" key="11">
    <source>
        <dbReference type="EMBL" id="MFC4292313.1"/>
    </source>
</evidence>
<dbReference type="Gene3D" id="1.10.3090.10">
    <property type="entry name" value="cca-adding enzyme, domain 2"/>
    <property type="match status" value="1"/>
</dbReference>
<dbReference type="PANTHER" id="PTHR46173:SF1">
    <property type="entry name" value="CCA TRNA NUCLEOTIDYLTRANSFERASE 1, MITOCHONDRIAL"/>
    <property type="match status" value="1"/>
</dbReference>
<dbReference type="Proteomes" id="UP001595887">
    <property type="component" value="Unassembled WGS sequence"/>
</dbReference>
<dbReference type="Pfam" id="PF01743">
    <property type="entry name" value="PolyA_pol"/>
    <property type="match status" value="1"/>
</dbReference>
<organism evidence="11 12">
    <name type="scientific">Sphingorhabdus arenilitoris</name>
    <dbReference type="NCBI Taxonomy" id="1490041"/>
    <lineage>
        <taxon>Bacteria</taxon>
        <taxon>Pseudomonadati</taxon>
        <taxon>Pseudomonadota</taxon>
        <taxon>Alphaproteobacteria</taxon>
        <taxon>Sphingomonadales</taxon>
        <taxon>Sphingomonadaceae</taxon>
        <taxon>Sphingorhabdus</taxon>
    </lineage>
</organism>
<evidence type="ECO:0000256" key="4">
    <source>
        <dbReference type="ARBA" id="ARBA00022695"/>
    </source>
</evidence>
<keyword evidence="5" id="KW-0479">Metal-binding</keyword>
<keyword evidence="6" id="KW-0547">Nucleotide-binding</keyword>
<evidence type="ECO:0000256" key="2">
    <source>
        <dbReference type="ARBA" id="ARBA00022679"/>
    </source>
</evidence>
<keyword evidence="8" id="KW-0694">RNA-binding</keyword>
<protein>
    <submittedName>
        <fullName evidence="11">CCA tRNA nucleotidyltransferase</fullName>
    </submittedName>
</protein>
<proteinExistence type="inferred from homology"/>
<dbReference type="Pfam" id="PF12627">
    <property type="entry name" value="PolyA_pol_RNAbd"/>
    <property type="match status" value="1"/>
</dbReference>
<evidence type="ECO:0000256" key="6">
    <source>
        <dbReference type="ARBA" id="ARBA00022741"/>
    </source>
</evidence>
<reference evidence="12" key="1">
    <citation type="journal article" date="2019" name="Int. J. Syst. Evol. Microbiol.">
        <title>The Global Catalogue of Microorganisms (GCM) 10K type strain sequencing project: providing services to taxonomists for standard genome sequencing and annotation.</title>
        <authorList>
            <consortium name="The Broad Institute Genomics Platform"/>
            <consortium name="The Broad Institute Genome Sequencing Center for Infectious Disease"/>
            <person name="Wu L."/>
            <person name="Ma J."/>
        </authorList>
    </citation>
    <scope>NUCLEOTIDE SEQUENCE [LARGE SCALE GENOMIC DNA]</scope>
    <source>
        <strain evidence="12">CECT 8531</strain>
    </source>
</reference>
<feature type="domain" description="tRNA nucleotidyltransferase/poly(A) polymerase RNA and SrmB- binding" evidence="10">
    <location>
        <begin position="184"/>
        <end position="240"/>
    </location>
</feature>
<dbReference type="InterPro" id="IPR043519">
    <property type="entry name" value="NT_sf"/>
</dbReference>
<evidence type="ECO:0000256" key="3">
    <source>
        <dbReference type="ARBA" id="ARBA00022694"/>
    </source>
</evidence>
<dbReference type="EMBL" id="JBHSDH010000013">
    <property type="protein sequence ID" value="MFC4292313.1"/>
    <property type="molecule type" value="Genomic_DNA"/>
</dbReference>
<evidence type="ECO:0000256" key="5">
    <source>
        <dbReference type="ARBA" id="ARBA00022723"/>
    </source>
</evidence>
<feature type="domain" description="Poly A polymerase head" evidence="9">
    <location>
        <begin position="30"/>
        <end position="152"/>
    </location>
</feature>
<dbReference type="CDD" id="cd05398">
    <property type="entry name" value="NT_ClassII-CCAase"/>
    <property type="match status" value="1"/>
</dbReference>
<keyword evidence="4" id="KW-0548">Nucleotidyltransferase</keyword>
<evidence type="ECO:0000256" key="8">
    <source>
        <dbReference type="RuleBase" id="RU003953"/>
    </source>
</evidence>
<name>A0ABV8RGG4_9SPHN</name>
<comment type="caution">
    <text evidence="11">The sequence shown here is derived from an EMBL/GenBank/DDBJ whole genome shotgun (WGS) entry which is preliminary data.</text>
</comment>
<keyword evidence="3" id="KW-0819">tRNA processing</keyword>